<keyword evidence="2" id="KW-1185">Reference proteome</keyword>
<feature type="region of interest" description="Disordered" evidence="1">
    <location>
        <begin position="314"/>
        <end position="370"/>
    </location>
</feature>
<dbReference type="GO" id="GO:0003682">
    <property type="term" value="F:chromatin binding"/>
    <property type="evidence" value="ECO:0007669"/>
    <property type="project" value="TreeGrafter"/>
</dbReference>
<feature type="compositionally biased region" description="Basic residues" evidence="1">
    <location>
        <begin position="334"/>
        <end position="346"/>
    </location>
</feature>
<dbReference type="GO" id="GO:0019212">
    <property type="term" value="F:phosphatase inhibitor activity"/>
    <property type="evidence" value="ECO:0007669"/>
    <property type="project" value="TreeGrafter"/>
</dbReference>
<organism evidence="2 3">
    <name type="scientific">Meloidogyne hapla</name>
    <name type="common">Root-knot nematode worm</name>
    <dbReference type="NCBI Taxonomy" id="6305"/>
    <lineage>
        <taxon>Eukaryota</taxon>
        <taxon>Metazoa</taxon>
        <taxon>Ecdysozoa</taxon>
        <taxon>Nematoda</taxon>
        <taxon>Chromadorea</taxon>
        <taxon>Rhabditida</taxon>
        <taxon>Tylenchina</taxon>
        <taxon>Tylenchomorpha</taxon>
        <taxon>Tylenchoidea</taxon>
        <taxon>Meloidogynidae</taxon>
        <taxon>Meloidogyninae</taxon>
        <taxon>Meloidogyne</taxon>
    </lineage>
</organism>
<feature type="compositionally biased region" description="Low complexity" evidence="1">
    <location>
        <begin position="320"/>
        <end position="333"/>
    </location>
</feature>
<feature type="compositionally biased region" description="Acidic residues" evidence="1">
    <location>
        <begin position="216"/>
        <end position="246"/>
    </location>
</feature>
<dbReference type="InterPro" id="IPR052255">
    <property type="entry name" value="RNA_pol_II_subunit5-mediator"/>
</dbReference>
<accession>A0A1I8BJH2</accession>
<dbReference type="AlphaFoldDB" id="A0A1I8BJH2"/>
<dbReference type="GO" id="GO:0003714">
    <property type="term" value="F:transcription corepressor activity"/>
    <property type="evidence" value="ECO:0007669"/>
    <property type="project" value="TreeGrafter"/>
</dbReference>
<dbReference type="WBParaSite" id="MhA1_Contig26.frz3.gene13">
    <property type="protein sequence ID" value="MhA1_Contig26.frz3.gene13"/>
    <property type="gene ID" value="MhA1_Contig26.frz3.gene13"/>
</dbReference>
<name>A0A1I8BJH2_MELHA</name>
<protein>
    <submittedName>
        <fullName evidence="3">Uncharacterized protein</fullName>
    </submittedName>
</protein>
<dbReference type="PANTHER" id="PTHR15111">
    <property type="entry name" value="RNA POLYMERASE II SUBUNIT 5-MEDIATING PROTEIN NNX3"/>
    <property type="match status" value="1"/>
</dbReference>
<feature type="compositionally biased region" description="Basic and acidic residues" evidence="1">
    <location>
        <begin position="257"/>
        <end position="269"/>
    </location>
</feature>
<evidence type="ECO:0000313" key="3">
    <source>
        <dbReference type="WBParaSite" id="MhA1_Contig26.frz3.gene13"/>
    </source>
</evidence>
<dbReference type="PANTHER" id="PTHR15111:SF0">
    <property type="entry name" value="UNCONVENTIONAL PREFOLDIN RPB5 INTERACTOR 1"/>
    <property type="match status" value="1"/>
</dbReference>
<dbReference type="GO" id="GO:0000122">
    <property type="term" value="P:negative regulation of transcription by RNA polymerase II"/>
    <property type="evidence" value="ECO:0007669"/>
    <property type="project" value="TreeGrafter"/>
</dbReference>
<sequence>MDASINKQNNIKSNNNVDEQSVNAASNVLDIGLAREIHLIELQNVQAFVAHKEHEVSVYENARRLIECQTTGDRCMVFLADNLFVLRTREQALEILDRQINVFQNALKYFRQERAALSEKVALMERLSITNEGLVEIREPENEDNKQSTGQIKGKRIQHVPKNSPSNPCSKDDEANHKRDEGKIKNPEEDIQKPPKPRGVSDKDYERFVKLVDSIELSDNEEDKNDEDGDENNEEMDEEEGGEENNDEHSKQRRHVHFSDKLDEQPVGMKKERSILKNKNEHSPIDSVELKKIDQKEQRRIYSVSKEIFKDEIIEHEQIKSTNKNAKTTNPKNVNKKQKKDRRPISRWKAQRDGLLHESDDDYEDPFVSV</sequence>
<evidence type="ECO:0000313" key="2">
    <source>
        <dbReference type="Proteomes" id="UP000095281"/>
    </source>
</evidence>
<feature type="compositionally biased region" description="Basic and acidic residues" evidence="1">
    <location>
        <begin position="170"/>
        <end position="210"/>
    </location>
</feature>
<feature type="region of interest" description="Disordered" evidence="1">
    <location>
        <begin position="138"/>
        <end position="269"/>
    </location>
</feature>
<feature type="compositionally biased region" description="Acidic residues" evidence="1">
    <location>
        <begin position="359"/>
        <end position="370"/>
    </location>
</feature>
<reference evidence="3" key="1">
    <citation type="submission" date="2016-11" db="UniProtKB">
        <authorList>
            <consortium name="WormBaseParasite"/>
        </authorList>
    </citation>
    <scope>IDENTIFICATION</scope>
</reference>
<evidence type="ECO:0000256" key="1">
    <source>
        <dbReference type="SAM" id="MobiDB-lite"/>
    </source>
</evidence>
<proteinExistence type="predicted"/>
<dbReference type="Proteomes" id="UP000095281">
    <property type="component" value="Unplaced"/>
</dbReference>
<dbReference type="OMA" id="TIMNGED"/>